<feature type="disulfide bond" evidence="3">
    <location>
        <begin position="231"/>
        <end position="240"/>
    </location>
</feature>
<gene>
    <name evidence="8" type="ORF">C9374_003949</name>
</gene>
<reference evidence="8 9" key="1">
    <citation type="journal article" date="2018" name="BMC Genomics">
        <title>The genome of Naegleria lovaniensis, the basis for a comparative approach to unravel pathogenicity factors of the human pathogenic amoeba N. fowleri.</title>
        <authorList>
            <person name="Liechti N."/>
            <person name="Schurch N."/>
            <person name="Bruggmann R."/>
            <person name="Wittwer M."/>
        </authorList>
    </citation>
    <scope>NUCLEOTIDE SEQUENCE [LARGE SCALE GENOMIC DNA]</scope>
    <source>
        <strain evidence="8 9">ATCC 30569</strain>
    </source>
</reference>
<name>A0AA88H3Z6_NAELO</name>
<feature type="domain" description="EGF-like" evidence="6">
    <location>
        <begin position="208"/>
        <end position="241"/>
    </location>
</feature>
<dbReference type="SMART" id="SM00108">
    <property type="entry name" value="B_lectin"/>
    <property type="match status" value="1"/>
</dbReference>
<feature type="domain" description="EGF-like" evidence="6">
    <location>
        <begin position="247"/>
        <end position="281"/>
    </location>
</feature>
<dbReference type="InterPro" id="IPR001480">
    <property type="entry name" value="Bulb-type_lectin_dom"/>
</dbReference>
<dbReference type="PANTHER" id="PTHR14949">
    <property type="entry name" value="EGF-LIKE-DOMAIN, MULTIPLE 7, 8"/>
    <property type="match status" value="1"/>
</dbReference>
<feature type="domain" description="EGF-like" evidence="6">
    <location>
        <begin position="287"/>
        <end position="320"/>
    </location>
</feature>
<feature type="disulfide bond" evidence="3">
    <location>
        <begin position="310"/>
        <end position="319"/>
    </location>
</feature>
<keyword evidence="4" id="KW-0812">Transmembrane</keyword>
<dbReference type="PROSITE" id="PS01186">
    <property type="entry name" value="EGF_2"/>
    <property type="match status" value="3"/>
</dbReference>
<feature type="signal peptide" evidence="5">
    <location>
        <begin position="1"/>
        <end position="28"/>
    </location>
</feature>
<evidence type="ECO:0000256" key="5">
    <source>
        <dbReference type="SAM" id="SignalP"/>
    </source>
</evidence>
<evidence type="ECO:0000259" key="6">
    <source>
        <dbReference type="PROSITE" id="PS50026"/>
    </source>
</evidence>
<dbReference type="InterPro" id="IPR000742">
    <property type="entry name" value="EGF"/>
</dbReference>
<evidence type="ECO:0000256" key="1">
    <source>
        <dbReference type="ARBA" id="ARBA00022729"/>
    </source>
</evidence>
<sequence length="935" mass="102747">MRQGILSTILTIFCLITLLLSFHRPTQTLFIQAYTCGGFASSDFSHVCSGRGFCSNYETCTCLDLSASNSLTSGTILYPGNSLISSNGINQLIMQQDGNLVLYDTLYGVANWASGTFNPTKGFSYQLRLYNDGSLAVIDPYELIVKTVAGSCNGGVGPFRFVVGNDRDLVVYDSLMQVCWKTDIRDTARSVLGVKYKGRLCENAICFGKDNSDTHVCGGFGRCVAPDTCQCPPGHTGATCQQYSCFGISSTSSQVCSNGHGVCSANNRCTCLSGYTGTECQTFTCFGIAATDSSICSGHGKCTNKDTCQCESGWSGSNCNNATTKCFGIPFNDPSVCNGRGTCIANDVCACQGYSGMECQVPTCFSRNSTDPFVCSGHGNCVKADTCMCEKGYGGAMCQYVKCNDTLSSDSSQVCHGHGQCVQVDTCQCESSYGGPYCSIPQCGWSKNNPSNMKFGAPTPFIHSRWVQMHPLQPSILRFEVSFAKHPETNFKHYLFIGESNFQAHSLLNCSVNGPYPITLNPYPYRSDLCWKNYSSVELSLNDFLKNEHVQKEFIGNEGEYLKLQMPLKMVYLDENGSSSNFGLCSSFEFETNQVLYVKRIAWVDSGFTESEEGPRNFKATLYQQQLTTRNGVLKVQMILQTIDATMVNFSFYNTSSSLYNFTLTNISLWYQNGNANYYLIQMSSGVAVQDFRANIFLVGSFKKNRVLDQVQVYFPVTIDYIIATPPSSYNITLQVQMGLADSSWRPRTKFMANERAVVTVWSPSATLLVNDHLIVKKAYLCCFKEFTPTLQGSSNGCTQYNPSTMDVWKEIISDGESNVYSSELETSLHPYPYTNTLFGFSFKLLSSIFPERYSNTSSSCFVQSKVGVRPIANSRKLSDATSELADDSVDTFSLFVVDFSNMIIPKTLSASVSVFSFYGVGLLICVVSAMATVL</sequence>
<comment type="caution">
    <text evidence="3">Lacks conserved residue(s) required for the propagation of feature annotation.</text>
</comment>
<feature type="disulfide bond" evidence="3">
    <location>
        <begin position="429"/>
        <end position="438"/>
    </location>
</feature>
<dbReference type="PANTHER" id="PTHR14949:SF56">
    <property type="entry name" value="EGF-LIKE-DOMAIN, MULTIPLE 7"/>
    <property type="match status" value="1"/>
</dbReference>
<dbReference type="Pfam" id="PF07974">
    <property type="entry name" value="EGF_2"/>
    <property type="match status" value="2"/>
</dbReference>
<dbReference type="PROSITE" id="PS50927">
    <property type="entry name" value="BULB_LECTIN"/>
    <property type="match status" value="1"/>
</dbReference>
<feature type="domain" description="EGF-like" evidence="6">
    <location>
        <begin position="405"/>
        <end position="439"/>
    </location>
</feature>
<dbReference type="RefSeq" id="XP_044556079.1">
    <property type="nucleotide sequence ID" value="XM_044693533.1"/>
</dbReference>
<evidence type="ECO:0000256" key="2">
    <source>
        <dbReference type="ARBA" id="ARBA00023157"/>
    </source>
</evidence>
<dbReference type="SUPFAM" id="SSF51110">
    <property type="entry name" value="alpha-D-mannose-specific plant lectins"/>
    <property type="match status" value="1"/>
</dbReference>
<dbReference type="EMBL" id="PYSW02000001">
    <property type="protein sequence ID" value="KAG2394185.1"/>
    <property type="molecule type" value="Genomic_DNA"/>
</dbReference>
<dbReference type="InterPro" id="IPR013111">
    <property type="entry name" value="EGF_extracell"/>
</dbReference>
<dbReference type="Proteomes" id="UP000816034">
    <property type="component" value="Unassembled WGS sequence"/>
</dbReference>
<feature type="chain" id="PRO_5041671424" evidence="5">
    <location>
        <begin position="29"/>
        <end position="935"/>
    </location>
</feature>
<evidence type="ECO:0000313" key="9">
    <source>
        <dbReference type="Proteomes" id="UP000816034"/>
    </source>
</evidence>
<feature type="disulfide bond" evidence="3">
    <location>
        <begin position="271"/>
        <end position="280"/>
    </location>
</feature>
<feature type="transmembrane region" description="Helical" evidence="4">
    <location>
        <begin position="916"/>
        <end position="934"/>
    </location>
</feature>
<dbReference type="Gene3D" id="2.10.25.10">
    <property type="entry name" value="Laminin"/>
    <property type="match status" value="4"/>
</dbReference>
<evidence type="ECO:0000313" key="8">
    <source>
        <dbReference type="EMBL" id="KAG2394185.1"/>
    </source>
</evidence>
<dbReference type="PROSITE" id="PS00022">
    <property type="entry name" value="EGF_1"/>
    <property type="match status" value="5"/>
</dbReference>
<keyword evidence="2 3" id="KW-1015">Disulfide bond</keyword>
<keyword evidence="1 5" id="KW-0732">Signal</keyword>
<dbReference type="GeneID" id="68096404"/>
<dbReference type="InterPro" id="IPR050969">
    <property type="entry name" value="Dev_Signal_Modulators"/>
</dbReference>
<dbReference type="InterPro" id="IPR036426">
    <property type="entry name" value="Bulb-type_lectin_dom_sf"/>
</dbReference>
<dbReference type="PROSITE" id="PS50026">
    <property type="entry name" value="EGF_3"/>
    <property type="match status" value="4"/>
</dbReference>
<evidence type="ECO:0000259" key="7">
    <source>
        <dbReference type="PROSITE" id="PS50927"/>
    </source>
</evidence>
<keyword evidence="3" id="KW-0245">EGF-like domain</keyword>
<dbReference type="AlphaFoldDB" id="A0AA88H3Z6"/>
<comment type="caution">
    <text evidence="8">The sequence shown here is derived from an EMBL/GenBank/DDBJ whole genome shotgun (WGS) entry which is preliminary data.</text>
</comment>
<feature type="domain" description="Bulb-type lectin" evidence="7">
    <location>
        <begin position="68"/>
        <end position="184"/>
    </location>
</feature>
<protein>
    <submittedName>
        <fullName evidence="8">Uncharacterized protein</fullName>
    </submittedName>
</protein>
<organism evidence="8 9">
    <name type="scientific">Naegleria lovaniensis</name>
    <name type="common">Amoeba</name>
    <dbReference type="NCBI Taxonomy" id="51637"/>
    <lineage>
        <taxon>Eukaryota</taxon>
        <taxon>Discoba</taxon>
        <taxon>Heterolobosea</taxon>
        <taxon>Tetramitia</taxon>
        <taxon>Eutetramitia</taxon>
        <taxon>Vahlkampfiidae</taxon>
        <taxon>Naegleria</taxon>
    </lineage>
</organism>
<evidence type="ECO:0000256" key="3">
    <source>
        <dbReference type="PROSITE-ProRule" id="PRU00076"/>
    </source>
</evidence>
<keyword evidence="4" id="KW-0472">Membrane</keyword>
<accession>A0AA88H3Z6</accession>
<keyword evidence="4" id="KW-1133">Transmembrane helix</keyword>
<evidence type="ECO:0000256" key="4">
    <source>
        <dbReference type="SAM" id="Phobius"/>
    </source>
</evidence>
<proteinExistence type="predicted"/>
<dbReference type="Gene3D" id="2.90.10.10">
    <property type="entry name" value="Bulb-type lectin domain"/>
    <property type="match status" value="1"/>
</dbReference>
<dbReference type="SMART" id="SM00181">
    <property type="entry name" value="EGF"/>
    <property type="match status" value="6"/>
</dbReference>
<keyword evidence="9" id="KW-1185">Reference proteome</keyword>